<dbReference type="InterPro" id="IPR007312">
    <property type="entry name" value="Phosphoesterase"/>
</dbReference>
<feature type="domain" description="Bacterial phospholipase C C-terminal" evidence="9">
    <location>
        <begin position="514"/>
        <end position="595"/>
    </location>
</feature>
<evidence type="ECO:0000256" key="1">
    <source>
        <dbReference type="ARBA" id="ARBA00004191"/>
    </source>
</evidence>
<evidence type="ECO:0000256" key="5">
    <source>
        <dbReference type="ARBA" id="ARBA00022801"/>
    </source>
</evidence>
<dbReference type="InterPro" id="IPR019546">
    <property type="entry name" value="TAT_signal_bac_arc"/>
</dbReference>
<dbReference type="RefSeq" id="WP_116025177.1">
    <property type="nucleotide sequence ID" value="NZ_QTTT01000001.1"/>
</dbReference>
<gene>
    <name evidence="10" type="ORF">DFJ69_5483</name>
</gene>
<dbReference type="InterPro" id="IPR008475">
    <property type="entry name" value="PLipase_C_C"/>
</dbReference>
<dbReference type="PANTHER" id="PTHR31956:SF1">
    <property type="entry name" value="NON-SPECIFIC PHOSPHOLIPASE C1"/>
    <property type="match status" value="1"/>
</dbReference>
<dbReference type="NCBIfam" id="TIGR01409">
    <property type="entry name" value="TAT_signal_seq"/>
    <property type="match status" value="1"/>
</dbReference>
<keyword evidence="5" id="KW-0378">Hydrolase</keyword>
<dbReference type="NCBIfam" id="TIGR03396">
    <property type="entry name" value="PC_PLC"/>
    <property type="match status" value="1"/>
</dbReference>
<comment type="similarity">
    <text evidence="2">Belongs to the bacterial phospholipase C family.</text>
</comment>
<evidence type="ECO:0000313" key="11">
    <source>
        <dbReference type="Proteomes" id="UP000256661"/>
    </source>
</evidence>
<dbReference type="InterPro" id="IPR017850">
    <property type="entry name" value="Alkaline_phosphatase_core_sf"/>
</dbReference>
<dbReference type="Gene3D" id="3.40.720.10">
    <property type="entry name" value="Alkaline Phosphatase, subunit A"/>
    <property type="match status" value="2"/>
</dbReference>
<comment type="subcellular location">
    <subcellularLocation>
        <location evidence="1">Secreted</location>
        <location evidence="1">Cell wall</location>
    </subcellularLocation>
</comment>
<dbReference type="EC" id="3.1.4.3" evidence="3"/>
<dbReference type="Pfam" id="PF04185">
    <property type="entry name" value="Phosphoesterase"/>
    <property type="match status" value="1"/>
</dbReference>
<evidence type="ECO:0000256" key="6">
    <source>
        <dbReference type="ARBA" id="ARBA00023026"/>
    </source>
</evidence>
<comment type="catalytic activity">
    <reaction evidence="7">
        <text>a 1,2-diacyl-sn-glycero-3-phosphocholine + H2O = phosphocholine + a 1,2-diacyl-sn-glycerol + H(+)</text>
        <dbReference type="Rhea" id="RHEA:10604"/>
        <dbReference type="ChEBI" id="CHEBI:15377"/>
        <dbReference type="ChEBI" id="CHEBI:15378"/>
        <dbReference type="ChEBI" id="CHEBI:17815"/>
        <dbReference type="ChEBI" id="CHEBI:57643"/>
        <dbReference type="ChEBI" id="CHEBI:295975"/>
        <dbReference type="EC" id="3.1.4.3"/>
    </reaction>
    <physiologicalReaction direction="left-to-right" evidence="7">
        <dbReference type="Rhea" id="RHEA:10605"/>
    </physiologicalReaction>
</comment>
<evidence type="ECO:0000313" key="10">
    <source>
        <dbReference type="EMBL" id="REE99964.1"/>
    </source>
</evidence>
<dbReference type="GO" id="GO:0034480">
    <property type="term" value="F:phosphatidylcholine phospholipase C activity"/>
    <property type="evidence" value="ECO:0007669"/>
    <property type="project" value="UniProtKB-EC"/>
</dbReference>
<protein>
    <recommendedName>
        <fullName evidence="3">phospholipase C</fullName>
        <ecNumber evidence="3">3.1.4.3</ecNumber>
    </recommendedName>
</protein>
<evidence type="ECO:0000256" key="3">
    <source>
        <dbReference type="ARBA" id="ARBA00012018"/>
    </source>
</evidence>
<dbReference type="InterPro" id="IPR006311">
    <property type="entry name" value="TAT_signal"/>
</dbReference>
<evidence type="ECO:0000259" key="9">
    <source>
        <dbReference type="Pfam" id="PF05506"/>
    </source>
</evidence>
<reference evidence="10 11" key="1">
    <citation type="submission" date="2018-08" db="EMBL/GenBank/DDBJ databases">
        <title>Sequencing the genomes of 1000 actinobacteria strains.</title>
        <authorList>
            <person name="Klenk H.-P."/>
        </authorList>
    </citation>
    <scope>NUCLEOTIDE SEQUENCE [LARGE SCALE GENOMIC DNA]</scope>
    <source>
        <strain evidence="10 11">DSM 43927</strain>
    </source>
</reference>
<keyword evidence="6" id="KW-0843">Virulence</keyword>
<keyword evidence="4" id="KW-0134">Cell wall</keyword>
<proteinExistence type="inferred from homology"/>
<dbReference type="AlphaFoldDB" id="A0A3D9T5I0"/>
<evidence type="ECO:0000256" key="7">
    <source>
        <dbReference type="ARBA" id="ARBA00048421"/>
    </source>
</evidence>
<evidence type="ECO:0000256" key="4">
    <source>
        <dbReference type="ARBA" id="ARBA00022512"/>
    </source>
</evidence>
<evidence type="ECO:0000256" key="8">
    <source>
        <dbReference type="SAM" id="MobiDB-lite"/>
    </source>
</evidence>
<dbReference type="GO" id="GO:0016042">
    <property type="term" value="P:lipid catabolic process"/>
    <property type="evidence" value="ECO:0007669"/>
    <property type="project" value="InterPro"/>
</dbReference>
<accession>A0A3D9T5I0</accession>
<evidence type="ECO:0000256" key="2">
    <source>
        <dbReference type="ARBA" id="ARBA00009717"/>
    </source>
</evidence>
<organism evidence="10 11">
    <name type="scientific">Thermomonospora umbrina</name>
    <dbReference type="NCBI Taxonomy" id="111806"/>
    <lineage>
        <taxon>Bacteria</taxon>
        <taxon>Bacillati</taxon>
        <taxon>Actinomycetota</taxon>
        <taxon>Actinomycetes</taxon>
        <taxon>Streptosporangiales</taxon>
        <taxon>Thermomonosporaceae</taxon>
        <taxon>Thermomonospora</taxon>
    </lineage>
</organism>
<sequence length="690" mass="75998">MNTDDHGAGLDRRRFLAGGAVVGGGALAGSLLPPSVHAALARPVRPGGLKAIEHVVFLMQENRSFDHYFGRLRGVRGYADRNTVRLPGGGSVFEQPSGEGAVLPFSLREAARGAGRDAQWMGDLPHGWPDGQRAHADGWNNGWIGAKTPATMTYLERRDIPLQYELADTFTICDAYHCSVFSSTSPNRNYFVSGHTGSEADGRRAVTNAAYSDAHPGYTWGTYAELLEEAGVSWQVYQEWDNFTDNNIEFFVRFKRIAAKVIPSRYRSIESFYGAVLGADAATRQRLLADLDARVAELPAAERSLFERALRRGEPGSLATRFRSDVENGRLPKVSYLVPSAADSEHPGASSPIQSARITYEILDAIASDPDVWSSTALFITYDENDGFFDHVPPPVPPASVSEEHYDGKPIGLGFRVPMIVVSPWSVGGFVNSQVFDHSSLVRFTERWLGVRTPHIGAWRRTVAGDLTSAFDFASAGRPAALTPPGQVPPFTGRWRPTPPADQRMPGQEPGTRPARPLPYRPEASLTASGRRLRLELVNRGAESVHFALYPYAGELPRPRHFDVSRTERADLPIEADSYDLVLIGPNGFRREFAGPVDCPAEVMSTPGPGDRDLWLTLRNRGEDELTFALDSLAYGDLRRRVTVRPGRSRTVHWPTRRGWYDLSVTVTEAPAFRRRLMGHIENGRPGISG</sequence>
<keyword evidence="11" id="KW-1185">Reference proteome</keyword>
<dbReference type="Pfam" id="PF05506">
    <property type="entry name" value="PLipase_C_C"/>
    <property type="match status" value="2"/>
</dbReference>
<keyword evidence="4" id="KW-0964">Secreted</keyword>
<dbReference type="OrthoDB" id="4181857at2"/>
<name>A0A3D9T5I0_9ACTN</name>
<comment type="caution">
    <text evidence="10">The sequence shown here is derived from an EMBL/GenBank/DDBJ whole genome shotgun (WGS) entry which is preliminary data.</text>
</comment>
<feature type="region of interest" description="Disordered" evidence="8">
    <location>
        <begin position="478"/>
        <end position="523"/>
    </location>
</feature>
<dbReference type="PROSITE" id="PS51318">
    <property type="entry name" value="TAT"/>
    <property type="match status" value="1"/>
</dbReference>
<dbReference type="PANTHER" id="PTHR31956">
    <property type="entry name" value="NON-SPECIFIC PHOSPHOLIPASE C4-RELATED"/>
    <property type="match status" value="1"/>
</dbReference>
<feature type="domain" description="Bacterial phospholipase C C-terminal" evidence="9">
    <location>
        <begin position="612"/>
        <end position="680"/>
    </location>
</feature>
<dbReference type="InterPro" id="IPR017767">
    <property type="entry name" value="PC-PLC"/>
</dbReference>
<dbReference type="Proteomes" id="UP000256661">
    <property type="component" value="Unassembled WGS sequence"/>
</dbReference>
<dbReference type="EMBL" id="QTTT01000001">
    <property type="protein sequence ID" value="REE99964.1"/>
    <property type="molecule type" value="Genomic_DNA"/>
</dbReference>